<evidence type="ECO:0000313" key="2">
    <source>
        <dbReference type="EMBL" id="MDQ7246845.1"/>
    </source>
</evidence>
<name>A0ABU0YGJ1_9PROT</name>
<dbReference type="InterPro" id="IPR012924">
    <property type="entry name" value="TfuA_core"/>
</dbReference>
<accession>A0ABU0YGJ1</accession>
<sequence length="248" mass="27767">MNESCVFVGPTRVPKKSYPRIDFFPPAALGSVYRAFQQGYRRIGIIDGFFGNTPSVWHKEIMFVIAQGTEVVGAASTGALRAAELAPYGMRGIGNIYRLYHRAAIADDDEVCVTHAIEELDFMPLSEPMISIRYTLRDLRHRGGITKAEETAVAAALKAMHFSERTLDHIRAAIAAQMSPARAATVWESYTALRRDAKGDDGKRLLEWLSAPRRPDAKPDWDFPRTVHWVHQFEDRLDDVPGLGEKPV</sequence>
<comment type="caution">
    <text evidence="2">The sequence shown here is derived from an EMBL/GenBank/DDBJ whole genome shotgun (WGS) entry which is preliminary data.</text>
</comment>
<evidence type="ECO:0000313" key="3">
    <source>
        <dbReference type="Proteomes" id="UP001230156"/>
    </source>
</evidence>
<gene>
    <name evidence="2" type="ORF">Q8A70_04180</name>
</gene>
<proteinExistence type="predicted"/>
<organism evidence="2 3">
    <name type="scientific">Dongia sedimenti</name>
    <dbReference type="NCBI Taxonomy" id="3064282"/>
    <lineage>
        <taxon>Bacteria</taxon>
        <taxon>Pseudomonadati</taxon>
        <taxon>Pseudomonadota</taxon>
        <taxon>Alphaproteobacteria</taxon>
        <taxon>Rhodospirillales</taxon>
        <taxon>Dongiaceae</taxon>
        <taxon>Dongia</taxon>
    </lineage>
</organism>
<feature type="domain" description="TfuA-like core" evidence="1">
    <location>
        <begin position="47"/>
        <end position="166"/>
    </location>
</feature>
<protein>
    <submittedName>
        <fullName evidence="2">TfuA domain-containing protein</fullName>
    </submittedName>
</protein>
<dbReference type="Proteomes" id="UP001230156">
    <property type="component" value="Unassembled WGS sequence"/>
</dbReference>
<dbReference type="Pfam" id="PF07812">
    <property type="entry name" value="TfuA"/>
    <property type="match status" value="1"/>
</dbReference>
<reference evidence="3" key="1">
    <citation type="submission" date="2023-08" db="EMBL/GenBank/DDBJ databases">
        <title>Rhodospirillaceae gen. nov., a novel taxon isolated from the Yangtze River Yuezi River estuary sludge.</title>
        <authorList>
            <person name="Ruan L."/>
        </authorList>
    </citation>
    <scope>NUCLEOTIDE SEQUENCE [LARGE SCALE GENOMIC DNA]</scope>
    <source>
        <strain evidence="3">R-7</strain>
    </source>
</reference>
<keyword evidence="3" id="KW-1185">Reference proteome</keyword>
<dbReference type="RefSeq" id="WP_379954263.1">
    <property type="nucleotide sequence ID" value="NZ_JAUYVI010000002.1"/>
</dbReference>
<evidence type="ECO:0000259" key="1">
    <source>
        <dbReference type="Pfam" id="PF07812"/>
    </source>
</evidence>
<dbReference type="EMBL" id="JAUYVI010000002">
    <property type="protein sequence ID" value="MDQ7246845.1"/>
    <property type="molecule type" value="Genomic_DNA"/>
</dbReference>